<geneLocation type="plasmid" evidence="2">
    <name>pHLK1</name>
</geneLocation>
<gene>
    <name evidence="1" type="ordered locus">PHZ_p0294</name>
</gene>
<keyword evidence="2" id="KW-1185">Reference proteome</keyword>
<reference evidence="1 2" key="1">
    <citation type="journal article" date="2008" name="BMC Genomics">
        <title>Complete genome of Phenylobacterium zucineum - a novel facultative intracellular bacterium isolated from human erythroleukemia cell line K562.</title>
        <authorList>
            <person name="Luo Y."/>
            <person name="Xu X."/>
            <person name="Ding Z."/>
            <person name="Liu Z."/>
            <person name="Zhang B."/>
            <person name="Yan Z."/>
            <person name="Sun J."/>
            <person name="Hu S."/>
            <person name="Hu X."/>
        </authorList>
    </citation>
    <scope>NUCLEOTIDE SEQUENCE [LARGE SCALE GENOMIC DNA]</scope>
    <source>
        <strain evidence="2">HLK1</strain>
        <plasmid evidence="2">Plasmid pHLK1</plasmid>
    </source>
</reference>
<dbReference type="Proteomes" id="UP000001868">
    <property type="component" value="Plasmid pHLK1"/>
</dbReference>
<dbReference type="AlphaFoldDB" id="B4RIR1"/>
<accession>B4RIR1</accession>
<sequence length="118" mass="13357">MASIDLFTTWTQLSEAQQLGEWRTFLTSLDVGDAGYHRFYPVLMPLWDRGDVPAIVEAEAMRAYETEMRAQAEWEARNPPAADAWMARCILADDPAEAAFWDCFEPKAADRLLGSPPF</sequence>
<evidence type="ECO:0000313" key="1">
    <source>
        <dbReference type="EMBL" id="ACG80236.1"/>
    </source>
</evidence>
<dbReference type="RefSeq" id="WP_012520532.1">
    <property type="nucleotide sequence ID" value="NC_011143.1"/>
</dbReference>
<name>B4RIR1_PHEZH</name>
<organism evidence="1 2">
    <name type="scientific">Phenylobacterium zucineum (strain HLK1)</name>
    <dbReference type="NCBI Taxonomy" id="450851"/>
    <lineage>
        <taxon>Bacteria</taxon>
        <taxon>Pseudomonadati</taxon>
        <taxon>Pseudomonadota</taxon>
        <taxon>Alphaproteobacteria</taxon>
        <taxon>Caulobacterales</taxon>
        <taxon>Caulobacteraceae</taxon>
        <taxon>Phenylobacterium</taxon>
    </lineage>
</organism>
<protein>
    <submittedName>
        <fullName evidence="1">Uncharacterized protein</fullName>
    </submittedName>
</protein>
<keyword evidence="1" id="KW-0614">Plasmid</keyword>
<dbReference type="EMBL" id="CP000748">
    <property type="protein sequence ID" value="ACG80236.1"/>
    <property type="molecule type" value="Genomic_DNA"/>
</dbReference>
<dbReference type="HOGENOM" id="CLU_2070887_0_0_5"/>
<proteinExistence type="predicted"/>
<evidence type="ECO:0000313" key="2">
    <source>
        <dbReference type="Proteomes" id="UP000001868"/>
    </source>
</evidence>
<dbReference type="KEGG" id="pzu:PHZ_p0294"/>